<dbReference type="Pfam" id="PF13456">
    <property type="entry name" value="RVT_3"/>
    <property type="match status" value="1"/>
</dbReference>
<dbReference type="InterPro" id="IPR036397">
    <property type="entry name" value="RNaseH_sf"/>
</dbReference>
<dbReference type="EMBL" id="JANJYI010000004">
    <property type="protein sequence ID" value="KAK2653758.1"/>
    <property type="molecule type" value="Genomic_DNA"/>
</dbReference>
<evidence type="ECO:0000313" key="4">
    <source>
        <dbReference type="Proteomes" id="UP001280121"/>
    </source>
</evidence>
<keyword evidence="1" id="KW-0472">Membrane</keyword>
<dbReference type="Gene3D" id="3.30.420.10">
    <property type="entry name" value="Ribonuclease H-like superfamily/Ribonuclease H"/>
    <property type="match status" value="1"/>
</dbReference>
<dbReference type="PANTHER" id="PTHR47723:SF22">
    <property type="entry name" value="RNASE H TYPE-1 DOMAIN-CONTAINING PROTEIN"/>
    <property type="match status" value="1"/>
</dbReference>
<dbReference type="CDD" id="cd06222">
    <property type="entry name" value="RNase_H_like"/>
    <property type="match status" value="1"/>
</dbReference>
<dbReference type="InterPro" id="IPR044730">
    <property type="entry name" value="RNase_H-like_dom_plant"/>
</dbReference>
<keyword evidence="1" id="KW-1133">Transmembrane helix</keyword>
<sequence length="236" mass="26377">MTDISMIEIVEEKMMEMMEMMEMVEMREEESCVNSKPVKFSKGEVWFPPTSSSLKFNVDGSSRGNPGDARIGGVLRDHTGKVLDLFSEFVGTLDSITTEILAHHKVVSLCSNSPFFYGQEVDFISGSRVVVTWINAEGIGNLNHVHLIFDIRNCLDYLRNARVNYNPRTSNSFTGSLAKKCSAQAGDSLIWDFLQVFFFRGLLLVGVVFSGFVVLFVRCFGCLAACISVWFGLCVF</sequence>
<gene>
    <name evidence="3" type="ORF">Ddye_013614</name>
</gene>
<evidence type="ECO:0000256" key="1">
    <source>
        <dbReference type="SAM" id="Phobius"/>
    </source>
</evidence>
<dbReference type="GO" id="GO:0003676">
    <property type="term" value="F:nucleic acid binding"/>
    <property type="evidence" value="ECO:0007669"/>
    <property type="project" value="InterPro"/>
</dbReference>
<name>A0AAE0CKD1_9ROSI</name>
<keyword evidence="1" id="KW-0812">Transmembrane</keyword>
<evidence type="ECO:0000313" key="3">
    <source>
        <dbReference type="EMBL" id="KAK2653758.1"/>
    </source>
</evidence>
<protein>
    <recommendedName>
        <fullName evidence="2">RNase H type-1 domain-containing protein</fullName>
    </recommendedName>
</protein>
<organism evidence="3 4">
    <name type="scientific">Dipteronia dyeriana</name>
    <dbReference type="NCBI Taxonomy" id="168575"/>
    <lineage>
        <taxon>Eukaryota</taxon>
        <taxon>Viridiplantae</taxon>
        <taxon>Streptophyta</taxon>
        <taxon>Embryophyta</taxon>
        <taxon>Tracheophyta</taxon>
        <taxon>Spermatophyta</taxon>
        <taxon>Magnoliopsida</taxon>
        <taxon>eudicotyledons</taxon>
        <taxon>Gunneridae</taxon>
        <taxon>Pentapetalae</taxon>
        <taxon>rosids</taxon>
        <taxon>malvids</taxon>
        <taxon>Sapindales</taxon>
        <taxon>Sapindaceae</taxon>
        <taxon>Hippocastanoideae</taxon>
        <taxon>Acereae</taxon>
        <taxon>Dipteronia</taxon>
    </lineage>
</organism>
<reference evidence="3" key="1">
    <citation type="journal article" date="2023" name="Plant J.">
        <title>Genome sequences and population genomics provide insights into the demographic history, inbreeding, and mutation load of two 'living fossil' tree species of Dipteronia.</title>
        <authorList>
            <person name="Feng Y."/>
            <person name="Comes H.P."/>
            <person name="Chen J."/>
            <person name="Zhu S."/>
            <person name="Lu R."/>
            <person name="Zhang X."/>
            <person name="Li P."/>
            <person name="Qiu J."/>
            <person name="Olsen K.M."/>
            <person name="Qiu Y."/>
        </authorList>
    </citation>
    <scope>NUCLEOTIDE SEQUENCE</scope>
    <source>
        <strain evidence="3">KIB01</strain>
    </source>
</reference>
<dbReference type="SUPFAM" id="SSF53098">
    <property type="entry name" value="Ribonuclease H-like"/>
    <property type="match status" value="1"/>
</dbReference>
<dbReference type="PANTHER" id="PTHR47723">
    <property type="entry name" value="OS05G0353850 PROTEIN"/>
    <property type="match status" value="1"/>
</dbReference>
<dbReference type="AlphaFoldDB" id="A0AAE0CKD1"/>
<keyword evidence="4" id="KW-1185">Reference proteome</keyword>
<feature type="domain" description="RNase H type-1" evidence="2">
    <location>
        <begin position="57"/>
        <end position="181"/>
    </location>
</feature>
<comment type="caution">
    <text evidence="3">The sequence shown here is derived from an EMBL/GenBank/DDBJ whole genome shotgun (WGS) entry which is preliminary data.</text>
</comment>
<proteinExistence type="predicted"/>
<accession>A0AAE0CKD1</accession>
<evidence type="ECO:0000259" key="2">
    <source>
        <dbReference type="Pfam" id="PF13456"/>
    </source>
</evidence>
<dbReference type="InterPro" id="IPR053151">
    <property type="entry name" value="RNase_H-like"/>
</dbReference>
<dbReference type="InterPro" id="IPR002156">
    <property type="entry name" value="RNaseH_domain"/>
</dbReference>
<dbReference type="InterPro" id="IPR012337">
    <property type="entry name" value="RNaseH-like_sf"/>
</dbReference>
<dbReference type="GO" id="GO:0004523">
    <property type="term" value="F:RNA-DNA hybrid ribonuclease activity"/>
    <property type="evidence" value="ECO:0007669"/>
    <property type="project" value="InterPro"/>
</dbReference>
<dbReference type="Proteomes" id="UP001280121">
    <property type="component" value="Unassembled WGS sequence"/>
</dbReference>
<feature type="transmembrane region" description="Helical" evidence="1">
    <location>
        <begin position="189"/>
        <end position="209"/>
    </location>
</feature>